<evidence type="ECO:0000313" key="3">
    <source>
        <dbReference type="Proteomes" id="UP001420932"/>
    </source>
</evidence>
<name>A0AAP0Q176_9MAGN</name>
<accession>A0AAP0Q176</accession>
<evidence type="ECO:0000256" key="1">
    <source>
        <dbReference type="SAM" id="MobiDB-lite"/>
    </source>
</evidence>
<reference evidence="2 3" key="1">
    <citation type="submission" date="2024-01" db="EMBL/GenBank/DDBJ databases">
        <title>Genome assemblies of Stephania.</title>
        <authorList>
            <person name="Yang L."/>
        </authorList>
    </citation>
    <scope>NUCLEOTIDE SEQUENCE [LARGE SCALE GENOMIC DNA]</scope>
    <source>
        <strain evidence="2">YNDBR</strain>
        <tissue evidence="2">Leaf</tissue>
    </source>
</reference>
<feature type="compositionally biased region" description="Basic residues" evidence="1">
    <location>
        <begin position="1"/>
        <end position="11"/>
    </location>
</feature>
<dbReference type="Proteomes" id="UP001420932">
    <property type="component" value="Unassembled WGS sequence"/>
</dbReference>
<dbReference type="AlphaFoldDB" id="A0AAP0Q176"/>
<protein>
    <submittedName>
        <fullName evidence="2">Uncharacterized protein</fullName>
    </submittedName>
</protein>
<feature type="region of interest" description="Disordered" evidence="1">
    <location>
        <begin position="1"/>
        <end position="42"/>
    </location>
</feature>
<evidence type="ECO:0000313" key="2">
    <source>
        <dbReference type="EMBL" id="KAK9163270.1"/>
    </source>
</evidence>
<feature type="compositionally biased region" description="Basic and acidic residues" evidence="1">
    <location>
        <begin position="88"/>
        <end position="100"/>
    </location>
</feature>
<comment type="caution">
    <text evidence="2">The sequence shown here is derived from an EMBL/GenBank/DDBJ whole genome shotgun (WGS) entry which is preliminary data.</text>
</comment>
<feature type="region of interest" description="Disordered" evidence="1">
    <location>
        <begin position="116"/>
        <end position="142"/>
    </location>
</feature>
<feature type="compositionally biased region" description="Polar residues" evidence="1">
    <location>
        <begin position="130"/>
        <end position="142"/>
    </location>
</feature>
<feature type="compositionally biased region" description="Polar residues" evidence="1">
    <location>
        <begin position="75"/>
        <end position="87"/>
    </location>
</feature>
<dbReference type="EMBL" id="JBBNAF010000002">
    <property type="protein sequence ID" value="KAK9163270.1"/>
    <property type="molecule type" value="Genomic_DNA"/>
</dbReference>
<feature type="region of interest" description="Disordered" evidence="1">
    <location>
        <begin position="75"/>
        <end position="100"/>
    </location>
</feature>
<proteinExistence type="predicted"/>
<gene>
    <name evidence="2" type="ORF">Syun_004172</name>
</gene>
<sequence length="142" mass="14766">MGVRPNKRSRRQMTLTARTASSSSSSIGGGKARRAAAASSAERLGMAWSNGAVAKLECSMRASNISAGDVCQPLNSMTRGNGLTSTIRRGDSPRGGMGKETRKTLEHALGNHAKVKPMDEPWCRPPAGGTRTNGALASIQGA</sequence>
<feature type="compositionally biased region" description="Low complexity" evidence="1">
    <location>
        <begin position="17"/>
        <end position="26"/>
    </location>
</feature>
<organism evidence="2 3">
    <name type="scientific">Stephania yunnanensis</name>
    <dbReference type="NCBI Taxonomy" id="152371"/>
    <lineage>
        <taxon>Eukaryota</taxon>
        <taxon>Viridiplantae</taxon>
        <taxon>Streptophyta</taxon>
        <taxon>Embryophyta</taxon>
        <taxon>Tracheophyta</taxon>
        <taxon>Spermatophyta</taxon>
        <taxon>Magnoliopsida</taxon>
        <taxon>Ranunculales</taxon>
        <taxon>Menispermaceae</taxon>
        <taxon>Menispermoideae</taxon>
        <taxon>Cissampelideae</taxon>
        <taxon>Stephania</taxon>
    </lineage>
</organism>
<keyword evidence="3" id="KW-1185">Reference proteome</keyword>